<dbReference type="eggNOG" id="COG3391">
    <property type="taxonomic scope" value="Bacteria"/>
</dbReference>
<dbReference type="OrthoDB" id="1798382at2"/>
<keyword evidence="2" id="KW-1185">Reference proteome</keyword>
<dbReference type="HOGENOM" id="CLU_148356_0_0_9"/>
<evidence type="ECO:0000313" key="2">
    <source>
        <dbReference type="Proteomes" id="UP000005262"/>
    </source>
</evidence>
<reference evidence="1 2" key="1">
    <citation type="journal article" date="2012" name="J. Bacteriol.">
        <title>Complete genome sequences of Desulfosporosinus orientis DSM765T, Desulfosporosinus youngiae DSM17734T, Desulfosporosinus meridiei DSM13257T, and Desulfosporosinus acidiphilus DSM22704T.</title>
        <authorList>
            <person name="Pester M."/>
            <person name="Brambilla E."/>
            <person name="Alazard D."/>
            <person name="Rattei T."/>
            <person name="Weinmaier T."/>
            <person name="Han J."/>
            <person name="Lucas S."/>
            <person name="Lapidus A."/>
            <person name="Cheng J.F."/>
            <person name="Goodwin L."/>
            <person name="Pitluck S."/>
            <person name="Peters L."/>
            <person name="Ovchinnikova G."/>
            <person name="Teshima H."/>
            <person name="Detter J.C."/>
            <person name="Han C.S."/>
            <person name="Tapia R."/>
            <person name="Land M.L."/>
            <person name="Hauser L."/>
            <person name="Kyrpides N.C."/>
            <person name="Ivanova N.N."/>
            <person name="Pagani I."/>
            <person name="Huntmann M."/>
            <person name="Wei C.L."/>
            <person name="Davenport K.W."/>
            <person name="Daligault H."/>
            <person name="Chain P.S."/>
            <person name="Chen A."/>
            <person name="Mavromatis K."/>
            <person name="Markowitz V."/>
            <person name="Szeto E."/>
            <person name="Mikhailova N."/>
            <person name="Pati A."/>
            <person name="Wagner M."/>
            <person name="Woyke T."/>
            <person name="Ollivier B."/>
            <person name="Klenk H.P."/>
            <person name="Spring S."/>
            <person name="Loy A."/>
        </authorList>
    </citation>
    <scope>NUCLEOTIDE SEQUENCE [LARGE SCALE GENOMIC DNA]</scope>
    <source>
        <strain evidence="2">ATCC BAA-275 / DSM 13257 / NCIMB 13706 / S10</strain>
    </source>
</reference>
<organism evidence="1 2">
    <name type="scientific">Desulfosporosinus meridiei (strain ATCC BAA-275 / DSM 13257 / KCTC 12902 / NCIMB 13706 / S10)</name>
    <dbReference type="NCBI Taxonomy" id="768704"/>
    <lineage>
        <taxon>Bacteria</taxon>
        <taxon>Bacillati</taxon>
        <taxon>Bacillota</taxon>
        <taxon>Clostridia</taxon>
        <taxon>Eubacteriales</taxon>
        <taxon>Desulfitobacteriaceae</taxon>
        <taxon>Desulfosporosinus</taxon>
    </lineage>
</organism>
<evidence type="ECO:0000313" key="1">
    <source>
        <dbReference type="EMBL" id="AFQ42399.1"/>
    </source>
</evidence>
<dbReference type="EMBL" id="CP003629">
    <property type="protein sequence ID" value="AFQ42399.1"/>
    <property type="molecule type" value="Genomic_DNA"/>
</dbReference>
<protein>
    <submittedName>
        <fullName evidence="1">Uncharacterized protein</fullName>
    </submittedName>
</protein>
<dbReference type="RefSeq" id="WP_014901321.1">
    <property type="nucleotide sequence ID" value="NC_018515.1"/>
</dbReference>
<dbReference type="KEGG" id="dmi:Desmer_0338"/>
<accession>J7IQF6</accession>
<gene>
    <name evidence="1" type="ordered locus">Desmer_0338</name>
</gene>
<dbReference type="Proteomes" id="UP000005262">
    <property type="component" value="Chromosome"/>
</dbReference>
<reference evidence="2" key="2">
    <citation type="submission" date="2012-08" db="EMBL/GenBank/DDBJ databases">
        <title>Finished genome of Desulfosporosinus meridiei DSM 13257.</title>
        <authorList>
            <person name="Huntemann M."/>
            <person name="Wei C.-L."/>
            <person name="Han J."/>
            <person name="Detter J.C."/>
            <person name="Han C."/>
            <person name="Davenport K."/>
            <person name="Daligault H."/>
            <person name="Erkkila T."/>
            <person name="Gu W."/>
            <person name="Munk A.C.C."/>
            <person name="Teshima H."/>
            <person name="Xu Y."/>
            <person name="Chain P."/>
            <person name="Tapia R."/>
            <person name="Chen A."/>
            <person name="Krypides N."/>
            <person name="Mavromatis K."/>
            <person name="Markowitz V."/>
            <person name="Szeto E."/>
            <person name="Ivanova N."/>
            <person name="Mikhailova N."/>
            <person name="Ovchinnikova G."/>
            <person name="Pagani I."/>
            <person name="Pati A."/>
            <person name="Goodwin L."/>
            <person name="Peters L."/>
            <person name="Pitluck S."/>
            <person name="Woyke T."/>
            <person name="Pester M."/>
            <person name="Spring S."/>
            <person name="Ollivier B."/>
            <person name="Rattei T."/>
            <person name="Klenk H.-P."/>
            <person name="Wagner M."/>
            <person name="Loy A."/>
        </authorList>
    </citation>
    <scope>NUCLEOTIDE SEQUENCE [LARGE SCALE GENOMIC DNA]</scope>
    <source>
        <strain evidence="2">ATCC BAA-275 / DSM 13257 / NCIMB 13706 / S10</strain>
    </source>
</reference>
<name>J7IQF6_DESMD</name>
<dbReference type="STRING" id="768704.Desmer_0338"/>
<proteinExistence type="predicted"/>
<dbReference type="AlphaFoldDB" id="J7IQF6"/>
<sequence>MPYLSTGLLENPLVEGIWASPTLSVNITNDDISTVAIQIEGFSQTESTNIKYVEEFFTLASGAVVLKNYFIPFNTFEFKFFASSQSVEISVWCKDSDGNLISVPLGIS</sequence>